<sequence>MAGRHARSGVAACAVALAAVLLAAVPAVLVAPSPAAGAPTALERRYWVYDVRPAGMPATDVLARTLDSVDAQQLVAWEGGRLDVTVVLGAEPTADTDGLLHVGFGPDPAGGECVPSYEIVTGTAAPADGVTRDGATLTTSRALASYQGERWRCSVAWLTAPGDTAVTDRLDGRIGRYEVIDPAAEVRIREVTHRRLPRDRWSYVRVHLRNVGYAVQEIRVRGHGRGLEVGRAVVRGDFPTGATLTLDVPVLLEARRHRHLTLVTHPRGHDVAFTFPDEERVRVRPRR</sequence>
<proteinExistence type="predicted"/>
<protein>
    <submittedName>
        <fullName evidence="2">Uncharacterized protein</fullName>
    </submittedName>
</protein>
<accession>A0ABW0BL50</accession>
<keyword evidence="3" id="KW-1185">Reference proteome</keyword>
<name>A0ABW0BL50_9ACTN</name>
<feature type="signal peptide" evidence="1">
    <location>
        <begin position="1"/>
        <end position="23"/>
    </location>
</feature>
<comment type="caution">
    <text evidence="2">The sequence shown here is derived from an EMBL/GenBank/DDBJ whole genome shotgun (WGS) entry which is preliminary data.</text>
</comment>
<dbReference type="Proteomes" id="UP001596087">
    <property type="component" value="Unassembled WGS sequence"/>
</dbReference>
<evidence type="ECO:0000256" key="1">
    <source>
        <dbReference type="SAM" id="SignalP"/>
    </source>
</evidence>
<organism evidence="2 3">
    <name type="scientific">Nocardioides taihuensis</name>
    <dbReference type="NCBI Taxonomy" id="1835606"/>
    <lineage>
        <taxon>Bacteria</taxon>
        <taxon>Bacillati</taxon>
        <taxon>Actinomycetota</taxon>
        <taxon>Actinomycetes</taxon>
        <taxon>Propionibacteriales</taxon>
        <taxon>Nocardioidaceae</taxon>
        <taxon>Nocardioides</taxon>
    </lineage>
</organism>
<reference evidence="3" key="1">
    <citation type="journal article" date="2019" name="Int. J. Syst. Evol. Microbiol.">
        <title>The Global Catalogue of Microorganisms (GCM) 10K type strain sequencing project: providing services to taxonomists for standard genome sequencing and annotation.</title>
        <authorList>
            <consortium name="The Broad Institute Genomics Platform"/>
            <consortium name="The Broad Institute Genome Sequencing Center for Infectious Disease"/>
            <person name="Wu L."/>
            <person name="Ma J."/>
        </authorList>
    </citation>
    <scope>NUCLEOTIDE SEQUENCE [LARGE SCALE GENOMIC DNA]</scope>
    <source>
        <strain evidence="3">DFY41</strain>
    </source>
</reference>
<gene>
    <name evidence="2" type="ORF">ACFPGP_12160</name>
</gene>
<evidence type="ECO:0000313" key="2">
    <source>
        <dbReference type="EMBL" id="MFC5177431.1"/>
    </source>
</evidence>
<evidence type="ECO:0000313" key="3">
    <source>
        <dbReference type="Proteomes" id="UP001596087"/>
    </source>
</evidence>
<dbReference type="RefSeq" id="WP_378590452.1">
    <property type="nucleotide sequence ID" value="NZ_JBHSKD010000011.1"/>
</dbReference>
<dbReference type="EMBL" id="JBHSKD010000011">
    <property type="protein sequence ID" value="MFC5177431.1"/>
    <property type="molecule type" value="Genomic_DNA"/>
</dbReference>
<keyword evidence="1" id="KW-0732">Signal</keyword>
<feature type="chain" id="PRO_5046321018" evidence="1">
    <location>
        <begin position="24"/>
        <end position="287"/>
    </location>
</feature>